<comment type="caution">
    <text evidence="1">The sequence shown here is derived from an EMBL/GenBank/DDBJ whole genome shotgun (WGS) entry which is preliminary data.</text>
</comment>
<sequence>MARCIGAAERDAGKRENWACRGWARQRRSRGLRALDCDAVKLQEKVLAAEAGIDGGGAKTERICGDDGLGKLLTGLKLGQSAAGFGGDAAEEKMRHRRLWTGLFGGTTGQQRAGEESH</sequence>
<reference evidence="1 2" key="1">
    <citation type="journal article" date="2023" name="G3 (Bethesda)">
        <title>A chromosome-length genome assembly and annotation of blackberry (Rubus argutus, cv. 'Hillquist').</title>
        <authorList>
            <person name="Bruna T."/>
            <person name="Aryal R."/>
            <person name="Dudchenko O."/>
            <person name="Sargent D.J."/>
            <person name="Mead D."/>
            <person name="Buti M."/>
            <person name="Cavallini A."/>
            <person name="Hytonen T."/>
            <person name="Andres J."/>
            <person name="Pham M."/>
            <person name="Weisz D."/>
            <person name="Mascagni F."/>
            <person name="Usai G."/>
            <person name="Natali L."/>
            <person name="Bassil N."/>
            <person name="Fernandez G.E."/>
            <person name="Lomsadze A."/>
            <person name="Armour M."/>
            <person name="Olukolu B."/>
            <person name="Poorten T."/>
            <person name="Britton C."/>
            <person name="Davik J."/>
            <person name="Ashrafi H."/>
            <person name="Aiden E.L."/>
            <person name="Borodovsky M."/>
            <person name="Worthington M."/>
        </authorList>
    </citation>
    <scope>NUCLEOTIDE SEQUENCE [LARGE SCALE GENOMIC DNA]</scope>
    <source>
        <strain evidence="1">PI 553951</strain>
    </source>
</reference>
<keyword evidence="2" id="KW-1185">Reference proteome</keyword>
<evidence type="ECO:0000313" key="1">
    <source>
        <dbReference type="EMBL" id="KAK9930407.1"/>
    </source>
</evidence>
<accession>A0AAW1X3X9</accession>
<proteinExistence type="predicted"/>
<evidence type="ECO:0000313" key="2">
    <source>
        <dbReference type="Proteomes" id="UP001457282"/>
    </source>
</evidence>
<dbReference type="EMBL" id="JBEDUW010000005">
    <property type="protein sequence ID" value="KAK9930407.1"/>
    <property type="molecule type" value="Genomic_DNA"/>
</dbReference>
<organism evidence="1 2">
    <name type="scientific">Rubus argutus</name>
    <name type="common">Southern blackberry</name>
    <dbReference type="NCBI Taxonomy" id="59490"/>
    <lineage>
        <taxon>Eukaryota</taxon>
        <taxon>Viridiplantae</taxon>
        <taxon>Streptophyta</taxon>
        <taxon>Embryophyta</taxon>
        <taxon>Tracheophyta</taxon>
        <taxon>Spermatophyta</taxon>
        <taxon>Magnoliopsida</taxon>
        <taxon>eudicotyledons</taxon>
        <taxon>Gunneridae</taxon>
        <taxon>Pentapetalae</taxon>
        <taxon>rosids</taxon>
        <taxon>fabids</taxon>
        <taxon>Rosales</taxon>
        <taxon>Rosaceae</taxon>
        <taxon>Rosoideae</taxon>
        <taxon>Rosoideae incertae sedis</taxon>
        <taxon>Rubus</taxon>
    </lineage>
</organism>
<dbReference type="Proteomes" id="UP001457282">
    <property type="component" value="Unassembled WGS sequence"/>
</dbReference>
<dbReference type="AlphaFoldDB" id="A0AAW1X3X9"/>
<protein>
    <submittedName>
        <fullName evidence="1">Uncharacterized protein</fullName>
    </submittedName>
</protein>
<gene>
    <name evidence="1" type="ORF">M0R45_027445</name>
</gene>
<name>A0AAW1X3X9_RUBAR</name>